<sequence>MSNEIQNLIQLKVLEPAPLTPSFISPLFIIPKSNGKCRTIFNLKALNQNLEKTLVDTATMLLPAQVGKLHLEAWLISGGMP</sequence>
<name>A0AAU9UXL8_EUPED</name>
<proteinExistence type="predicted"/>
<evidence type="ECO:0000313" key="1">
    <source>
        <dbReference type="EMBL" id="CAH2102339.1"/>
    </source>
</evidence>
<gene>
    <name evidence="1" type="ORF">EEDITHA_LOCUS16984</name>
</gene>
<dbReference type="Gene3D" id="3.10.10.10">
    <property type="entry name" value="HIV Type 1 Reverse Transcriptase, subunit A, domain 1"/>
    <property type="match status" value="1"/>
</dbReference>
<dbReference type="EMBL" id="CAKOGL010000025">
    <property type="protein sequence ID" value="CAH2102339.1"/>
    <property type="molecule type" value="Genomic_DNA"/>
</dbReference>
<reference evidence="1" key="1">
    <citation type="submission" date="2022-03" db="EMBL/GenBank/DDBJ databases">
        <authorList>
            <person name="Tunstrom K."/>
        </authorList>
    </citation>
    <scope>NUCLEOTIDE SEQUENCE</scope>
</reference>
<dbReference type="GO" id="GO:0071897">
    <property type="term" value="P:DNA biosynthetic process"/>
    <property type="evidence" value="ECO:0007669"/>
    <property type="project" value="UniProtKB-ARBA"/>
</dbReference>
<dbReference type="Proteomes" id="UP001153954">
    <property type="component" value="Unassembled WGS sequence"/>
</dbReference>
<dbReference type="InterPro" id="IPR043502">
    <property type="entry name" value="DNA/RNA_pol_sf"/>
</dbReference>
<organism evidence="1 2">
    <name type="scientific">Euphydryas editha</name>
    <name type="common">Edith's checkerspot</name>
    <dbReference type="NCBI Taxonomy" id="104508"/>
    <lineage>
        <taxon>Eukaryota</taxon>
        <taxon>Metazoa</taxon>
        <taxon>Ecdysozoa</taxon>
        <taxon>Arthropoda</taxon>
        <taxon>Hexapoda</taxon>
        <taxon>Insecta</taxon>
        <taxon>Pterygota</taxon>
        <taxon>Neoptera</taxon>
        <taxon>Endopterygota</taxon>
        <taxon>Lepidoptera</taxon>
        <taxon>Glossata</taxon>
        <taxon>Ditrysia</taxon>
        <taxon>Papilionoidea</taxon>
        <taxon>Nymphalidae</taxon>
        <taxon>Nymphalinae</taxon>
        <taxon>Euphydryas</taxon>
    </lineage>
</organism>
<comment type="caution">
    <text evidence="1">The sequence shown here is derived from an EMBL/GenBank/DDBJ whole genome shotgun (WGS) entry which is preliminary data.</text>
</comment>
<dbReference type="AlphaFoldDB" id="A0AAU9UXL8"/>
<evidence type="ECO:0000313" key="2">
    <source>
        <dbReference type="Proteomes" id="UP001153954"/>
    </source>
</evidence>
<dbReference type="SUPFAM" id="SSF56672">
    <property type="entry name" value="DNA/RNA polymerases"/>
    <property type="match status" value="1"/>
</dbReference>
<accession>A0AAU9UXL8</accession>
<protein>
    <submittedName>
        <fullName evidence="1">Uncharacterized protein</fullName>
    </submittedName>
</protein>
<keyword evidence="2" id="KW-1185">Reference proteome</keyword>